<organism evidence="1">
    <name type="scientific">bioreactor metagenome</name>
    <dbReference type="NCBI Taxonomy" id="1076179"/>
    <lineage>
        <taxon>unclassified sequences</taxon>
        <taxon>metagenomes</taxon>
        <taxon>ecological metagenomes</taxon>
    </lineage>
</organism>
<sequence length="143" mass="15984">MGQVDASAVWHSNGNNPHKGFQQVALTHPFRMLEMDEAILKSVAEKNDGINITLAKKEAFPFYKKDEIAPGVTVGVVCNPNLEEDLVYSITKVLLENEKEVRSISPEALGLFGVDFALKGLVQKYPIHPGAIKYYKEINIWKE</sequence>
<dbReference type="InterPro" id="IPR011852">
    <property type="entry name" value="TRAP_TAXI"/>
</dbReference>
<name>A0A645H2G8_9ZZZZ</name>
<protein>
    <submittedName>
        <fullName evidence="1">Uncharacterized protein</fullName>
    </submittedName>
</protein>
<proteinExistence type="predicted"/>
<accession>A0A645H2G8</accession>
<dbReference type="SUPFAM" id="SSF53850">
    <property type="entry name" value="Periplasmic binding protein-like II"/>
    <property type="match status" value="1"/>
</dbReference>
<dbReference type="AlphaFoldDB" id="A0A645H2G8"/>
<dbReference type="EMBL" id="VSSQ01085599">
    <property type="protein sequence ID" value="MPN33207.1"/>
    <property type="molecule type" value="Genomic_DNA"/>
</dbReference>
<gene>
    <name evidence="1" type="ORF">SDC9_180691</name>
</gene>
<evidence type="ECO:0000313" key="1">
    <source>
        <dbReference type="EMBL" id="MPN33207.1"/>
    </source>
</evidence>
<dbReference type="Gene3D" id="3.40.190.10">
    <property type="entry name" value="Periplasmic binding protein-like II"/>
    <property type="match status" value="2"/>
</dbReference>
<reference evidence="1" key="1">
    <citation type="submission" date="2019-08" db="EMBL/GenBank/DDBJ databases">
        <authorList>
            <person name="Kucharzyk K."/>
            <person name="Murdoch R.W."/>
            <person name="Higgins S."/>
            <person name="Loffler F."/>
        </authorList>
    </citation>
    <scope>NUCLEOTIDE SEQUENCE</scope>
</reference>
<dbReference type="Pfam" id="PF16868">
    <property type="entry name" value="NMT1_3"/>
    <property type="match status" value="1"/>
</dbReference>
<comment type="caution">
    <text evidence="1">The sequence shown here is derived from an EMBL/GenBank/DDBJ whole genome shotgun (WGS) entry which is preliminary data.</text>
</comment>